<dbReference type="EMBL" id="OAOP01000001">
    <property type="protein sequence ID" value="SNX66780.1"/>
    <property type="molecule type" value="Genomic_DNA"/>
</dbReference>
<evidence type="ECO:0000313" key="2">
    <source>
        <dbReference type="Proteomes" id="UP000219546"/>
    </source>
</evidence>
<organism evidence="1 2">
    <name type="scientific">Bacillus oleivorans</name>
    <dbReference type="NCBI Taxonomy" id="1448271"/>
    <lineage>
        <taxon>Bacteria</taxon>
        <taxon>Bacillati</taxon>
        <taxon>Bacillota</taxon>
        <taxon>Bacilli</taxon>
        <taxon>Bacillales</taxon>
        <taxon>Bacillaceae</taxon>
        <taxon>Bacillus</taxon>
    </lineage>
</organism>
<reference evidence="1 2" key="1">
    <citation type="submission" date="2017-08" db="EMBL/GenBank/DDBJ databases">
        <authorList>
            <person name="de Groot N.N."/>
        </authorList>
    </citation>
    <scope>NUCLEOTIDE SEQUENCE [LARGE SCALE GENOMIC DNA]</scope>
    <source>
        <strain evidence="1 2">JC228</strain>
    </source>
</reference>
<dbReference type="RefSeq" id="WP_097156631.1">
    <property type="nucleotide sequence ID" value="NZ_JBEPMQ010000016.1"/>
</dbReference>
<name>A0A285CGY7_9BACI</name>
<dbReference type="AlphaFoldDB" id="A0A285CGY7"/>
<protein>
    <recommendedName>
        <fullName evidence="3">PH (Pleckstrin Homology) domain-containing protein</fullName>
    </recommendedName>
</protein>
<evidence type="ECO:0000313" key="1">
    <source>
        <dbReference type="EMBL" id="SNX66780.1"/>
    </source>
</evidence>
<keyword evidence="2" id="KW-1185">Reference proteome</keyword>
<sequence>MDWIAIQPYIKVHRKVDGTEQIRLEDKRYLYMYPNKIVSKYHEFSIQDVLDITYKPYGENVGLLYLHTNGGTYSFTVENSPHAFIDAFKARK</sequence>
<gene>
    <name evidence="1" type="ORF">SAMN05877753_10191</name>
</gene>
<dbReference type="Proteomes" id="UP000219546">
    <property type="component" value="Unassembled WGS sequence"/>
</dbReference>
<proteinExistence type="predicted"/>
<evidence type="ECO:0008006" key="3">
    <source>
        <dbReference type="Google" id="ProtNLM"/>
    </source>
</evidence>
<accession>A0A285CGY7</accession>
<dbReference type="OrthoDB" id="2691759at2"/>